<evidence type="ECO:0000256" key="1">
    <source>
        <dbReference type="SAM" id="Phobius"/>
    </source>
</evidence>
<dbReference type="AlphaFoldDB" id="A0A0C2BJ16"/>
<feature type="transmembrane region" description="Helical" evidence="1">
    <location>
        <begin position="12"/>
        <end position="34"/>
    </location>
</feature>
<comment type="caution">
    <text evidence="3">The sequence shown here is derived from an EMBL/GenBank/DDBJ whole genome shotgun (WGS) entry which is preliminary data.</text>
</comment>
<reference evidence="3 4" key="1">
    <citation type="submission" date="2014-12" db="EMBL/GenBank/DDBJ databases">
        <title>Denitrispirillum autotrophicum gen. nov., sp. nov., Denitrifying, Facultatively Autotrophic Bacteria Isolated from Rice Paddy Soil.</title>
        <authorList>
            <person name="Ishii S."/>
            <person name="Ashida N."/>
            <person name="Ohno H."/>
            <person name="Otsuka S."/>
            <person name="Yokota A."/>
            <person name="Senoo K."/>
        </authorList>
    </citation>
    <scope>NUCLEOTIDE SEQUENCE [LARGE SCALE GENOMIC DNA]</scope>
    <source>
        <strain evidence="3 4">TSA66</strain>
    </source>
</reference>
<sequence>MKQNIGNIDRGLRILAGLALIGATLGGAIGPWGWLGLVPLATGIFRFCPAYLPLGLSTCRLSNKRRQ</sequence>
<dbReference type="Pfam" id="PF11127">
    <property type="entry name" value="YgaP-like_TM"/>
    <property type="match status" value="1"/>
</dbReference>
<dbReference type="Proteomes" id="UP000031572">
    <property type="component" value="Unassembled WGS sequence"/>
</dbReference>
<accession>A0A0C2BJ16</accession>
<protein>
    <submittedName>
        <fullName evidence="3">Membrane protein</fullName>
    </submittedName>
</protein>
<dbReference type="STRING" id="709839.TSA66_02595"/>
<evidence type="ECO:0000313" key="4">
    <source>
        <dbReference type="Proteomes" id="UP000031572"/>
    </source>
</evidence>
<proteinExistence type="predicted"/>
<keyword evidence="1" id="KW-1133">Transmembrane helix</keyword>
<dbReference type="RefSeq" id="WP_040038874.1">
    <property type="nucleotide sequence ID" value="NZ_JWJG01000028.1"/>
</dbReference>
<feature type="domain" description="Inner membrane protein YgaP-like transmembrane" evidence="2">
    <location>
        <begin position="1"/>
        <end position="60"/>
    </location>
</feature>
<dbReference type="OrthoDB" id="9804804at2"/>
<gene>
    <name evidence="3" type="ORF">TSA66_02595</name>
</gene>
<keyword evidence="1" id="KW-0812">Transmembrane</keyword>
<feature type="transmembrane region" description="Helical" evidence="1">
    <location>
        <begin position="40"/>
        <end position="59"/>
    </location>
</feature>
<name>A0A0C2BJ16_9BURK</name>
<dbReference type="InterPro" id="IPR021309">
    <property type="entry name" value="YgaP-like_TM"/>
</dbReference>
<keyword evidence="4" id="KW-1185">Reference proteome</keyword>
<keyword evidence="1" id="KW-0472">Membrane</keyword>
<evidence type="ECO:0000313" key="3">
    <source>
        <dbReference type="EMBL" id="KIF79964.1"/>
    </source>
</evidence>
<evidence type="ECO:0000259" key="2">
    <source>
        <dbReference type="Pfam" id="PF11127"/>
    </source>
</evidence>
<dbReference type="EMBL" id="JWJG01000028">
    <property type="protein sequence ID" value="KIF79964.1"/>
    <property type="molecule type" value="Genomic_DNA"/>
</dbReference>
<organism evidence="3 4">
    <name type="scientific">Noviherbaspirillum autotrophicum</name>
    <dbReference type="NCBI Taxonomy" id="709839"/>
    <lineage>
        <taxon>Bacteria</taxon>
        <taxon>Pseudomonadati</taxon>
        <taxon>Pseudomonadota</taxon>
        <taxon>Betaproteobacteria</taxon>
        <taxon>Burkholderiales</taxon>
        <taxon>Oxalobacteraceae</taxon>
        <taxon>Noviherbaspirillum</taxon>
    </lineage>
</organism>